<dbReference type="EC" id="1.5.1.3" evidence="3 8"/>
<evidence type="ECO:0000256" key="6">
    <source>
        <dbReference type="ARBA" id="ARBA00023002"/>
    </source>
</evidence>
<evidence type="ECO:0000256" key="1">
    <source>
        <dbReference type="ARBA" id="ARBA00004903"/>
    </source>
</evidence>
<keyword evidence="5 8" id="KW-0521">NADP</keyword>
<evidence type="ECO:0000256" key="8">
    <source>
        <dbReference type="PIRNR" id="PIRNR000194"/>
    </source>
</evidence>
<dbReference type="Pfam" id="PF00186">
    <property type="entry name" value="DHFR_1"/>
    <property type="match status" value="1"/>
</dbReference>
<accession>A0ABR7QZI2</accession>
<dbReference type="InterPro" id="IPR017925">
    <property type="entry name" value="DHFR_CS"/>
</dbReference>
<evidence type="ECO:0000256" key="9">
    <source>
        <dbReference type="RuleBase" id="RU004474"/>
    </source>
</evidence>
<organism evidence="11 12">
    <name type="scientific">Frischella japonica</name>
    <dbReference type="NCBI Taxonomy" id="2741544"/>
    <lineage>
        <taxon>Bacteria</taxon>
        <taxon>Pseudomonadati</taxon>
        <taxon>Pseudomonadota</taxon>
        <taxon>Gammaproteobacteria</taxon>
        <taxon>Orbales</taxon>
        <taxon>Orbaceae</taxon>
        <taxon>Frischella</taxon>
    </lineage>
</organism>
<dbReference type="EMBL" id="JABURY010000019">
    <property type="protein sequence ID" value="MBC9131631.1"/>
    <property type="molecule type" value="Genomic_DNA"/>
</dbReference>
<evidence type="ECO:0000313" key="11">
    <source>
        <dbReference type="EMBL" id="MBC9131631.1"/>
    </source>
</evidence>
<gene>
    <name evidence="11" type="primary">folA</name>
    <name evidence="11" type="ORF">FcAc13_09980</name>
</gene>
<protein>
    <recommendedName>
        <fullName evidence="3 8">Dihydrofolate reductase</fullName>
        <ecNumber evidence="3 8">1.5.1.3</ecNumber>
    </recommendedName>
</protein>
<dbReference type="CDD" id="cd00209">
    <property type="entry name" value="DHFR"/>
    <property type="match status" value="1"/>
</dbReference>
<evidence type="ECO:0000256" key="4">
    <source>
        <dbReference type="ARBA" id="ARBA00022563"/>
    </source>
</evidence>
<dbReference type="NCBIfam" id="NF008037">
    <property type="entry name" value="PRK10769.1"/>
    <property type="match status" value="1"/>
</dbReference>
<dbReference type="SUPFAM" id="SSF53597">
    <property type="entry name" value="Dihydrofolate reductase-like"/>
    <property type="match status" value="1"/>
</dbReference>
<dbReference type="PIRSF" id="PIRSF000194">
    <property type="entry name" value="DHFR"/>
    <property type="match status" value="1"/>
</dbReference>
<dbReference type="PRINTS" id="PR00070">
    <property type="entry name" value="DHFR"/>
</dbReference>
<dbReference type="InterPro" id="IPR024072">
    <property type="entry name" value="DHFR-like_dom_sf"/>
</dbReference>
<sequence>MILSIIVAMANNQVIGLNNQMPWHLPADLAWFKKNTLHKPVIMGRKTFESIGRPLPNRHNIIISRTPQTSNNPNITWTTSLPAALAIVKTSPEVFIIGGGNIYQQVLPQVNRLYLTHINTDVAGDTHFPNYHCEQWQSIFKEYHLADEKNPYDYWFEILEKK</sequence>
<comment type="pathway">
    <text evidence="1 8">Cofactor biosynthesis; tetrahydrofolate biosynthesis; 5,6,7,8-tetrahydrofolate from 7,8-dihydrofolate: step 1/1.</text>
</comment>
<dbReference type="PANTHER" id="PTHR48069:SF3">
    <property type="entry name" value="DIHYDROFOLATE REDUCTASE"/>
    <property type="match status" value="1"/>
</dbReference>
<evidence type="ECO:0000256" key="7">
    <source>
        <dbReference type="ARBA" id="ARBA00025067"/>
    </source>
</evidence>
<name>A0ABR7QZI2_9GAMM</name>
<comment type="catalytic activity">
    <reaction evidence="8">
        <text>(6S)-5,6,7,8-tetrahydrofolate + NADP(+) = 7,8-dihydrofolate + NADPH + H(+)</text>
        <dbReference type="Rhea" id="RHEA:15009"/>
        <dbReference type="ChEBI" id="CHEBI:15378"/>
        <dbReference type="ChEBI" id="CHEBI:57451"/>
        <dbReference type="ChEBI" id="CHEBI:57453"/>
        <dbReference type="ChEBI" id="CHEBI:57783"/>
        <dbReference type="ChEBI" id="CHEBI:58349"/>
        <dbReference type="EC" id="1.5.1.3"/>
    </reaction>
</comment>
<dbReference type="PROSITE" id="PS00075">
    <property type="entry name" value="DHFR_1"/>
    <property type="match status" value="1"/>
</dbReference>
<keyword evidence="12" id="KW-1185">Reference proteome</keyword>
<comment type="similarity">
    <text evidence="2 8 9">Belongs to the dihydrofolate reductase family.</text>
</comment>
<proteinExistence type="inferred from homology"/>
<evidence type="ECO:0000313" key="12">
    <source>
        <dbReference type="Proteomes" id="UP000651208"/>
    </source>
</evidence>
<dbReference type="InterPro" id="IPR012259">
    <property type="entry name" value="DHFR"/>
</dbReference>
<feature type="domain" description="DHFR" evidence="10">
    <location>
        <begin position="2"/>
        <end position="161"/>
    </location>
</feature>
<keyword evidence="4 8" id="KW-0554">One-carbon metabolism</keyword>
<reference evidence="11 12" key="1">
    <citation type="submission" date="2020-06" db="EMBL/GenBank/DDBJ databases">
        <title>Frischella cerana isolated from Apis cerana gut homogenate.</title>
        <authorList>
            <person name="Wolter L.A."/>
            <person name="Suenami S."/>
            <person name="Miyazaki R."/>
        </authorList>
    </citation>
    <scope>NUCLEOTIDE SEQUENCE [LARGE SCALE GENOMIC DNA]</scope>
    <source>
        <strain evidence="11 12">Ac13</strain>
    </source>
</reference>
<dbReference type="PROSITE" id="PS51330">
    <property type="entry name" value="DHFR_2"/>
    <property type="match status" value="1"/>
</dbReference>
<comment type="function">
    <text evidence="7 8">Key enzyme in folate metabolism. Catalyzes an essential reaction for de novo glycine and purine synthesis, and for DNA precursor synthesis.</text>
</comment>
<evidence type="ECO:0000256" key="2">
    <source>
        <dbReference type="ARBA" id="ARBA00009539"/>
    </source>
</evidence>
<evidence type="ECO:0000256" key="5">
    <source>
        <dbReference type="ARBA" id="ARBA00022857"/>
    </source>
</evidence>
<dbReference type="InterPro" id="IPR001796">
    <property type="entry name" value="DHFR_dom"/>
</dbReference>
<evidence type="ECO:0000259" key="10">
    <source>
        <dbReference type="PROSITE" id="PS51330"/>
    </source>
</evidence>
<dbReference type="RefSeq" id="WP_187756073.1">
    <property type="nucleotide sequence ID" value="NZ_JABURY010000019.1"/>
</dbReference>
<dbReference type="Proteomes" id="UP000651208">
    <property type="component" value="Unassembled WGS sequence"/>
</dbReference>
<comment type="caution">
    <text evidence="11">The sequence shown here is derived from an EMBL/GenBank/DDBJ whole genome shotgun (WGS) entry which is preliminary data.</text>
</comment>
<keyword evidence="6 8" id="KW-0560">Oxidoreductase</keyword>
<evidence type="ECO:0000256" key="3">
    <source>
        <dbReference type="ARBA" id="ARBA00012856"/>
    </source>
</evidence>
<dbReference type="PANTHER" id="PTHR48069">
    <property type="entry name" value="DIHYDROFOLATE REDUCTASE"/>
    <property type="match status" value="1"/>
</dbReference>
<dbReference type="Gene3D" id="3.40.430.10">
    <property type="entry name" value="Dihydrofolate Reductase, subunit A"/>
    <property type="match status" value="1"/>
</dbReference>